<accession>A0A1M6NUR5</accession>
<dbReference type="InterPro" id="IPR001020">
    <property type="entry name" value="PTS_HPr_His_P_site"/>
</dbReference>
<name>A0A1M6NUR5_9FIRM</name>
<dbReference type="EMBL" id="FRAC01000008">
    <property type="protein sequence ID" value="SHJ99344.1"/>
    <property type="molecule type" value="Genomic_DNA"/>
</dbReference>
<dbReference type="STRING" id="1121322.SAMN02745136_01458"/>
<dbReference type="Pfam" id="PF00381">
    <property type="entry name" value="PTS-HPr"/>
    <property type="match status" value="1"/>
</dbReference>
<dbReference type="PROSITE" id="PS00369">
    <property type="entry name" value="PTS_HPR_HIS"/>
    <property type="match status" value="1"/>
</dbReference>
<evidence type="ECO:0000256" key="1">
    <source>
        <dbReference type="ARBA" id="ARBA00003681"/>
    </source>
</evidence>
<dbReference type="PANTHER" id="PTHR33705">
    <property type="entry name" value="PHOSPHOCARRIER PROTEIN HPR"/>
    <property type="match status" value="1"/>
</dbReference>
<keyword evidence="8" id="KW-1185">Reference proteome</keyword>
<evidence type="ECO:0000256" key="3">
    <source>
        <dbReference type="ARBA" id="ARBA00020422"/>
    </source>
</evidence>
<gene>
    <name evidence="7" type="ORF">SAMN02745136_01458</name>
</gene>
<dbReference type="Proteomes" id="UP000184386">
    <property type="component" value="Unassembled WGS sequence"/>
</dbReference>
<evidence type="ECO:0000259" key="6">
    <source>
        <dbReference type="PROSITE" id="PS51350"/>
    </source>
</evidence>
<dbReference type="OrthoDB" id="9809047at2"/>
<comment type="function">
    <text evidence="1">General (non sugar-specific) component of the phosphoenolpyruvate-dependent sugar phosphotransferase system (sugar PTS). This major carbohydrate active-transport system catalyzes the phosphorylation of incoming sugar substrates concomitantly with their translocation across the cell membrane. The phosphoryl group from phosphoenolpyruvate (PEP) is transferred to the phosphoryl carrier protein HPr by enzyme I. Phospho-HPr then transfers it to the PTS EIIA domain.</text>
</comment>
<evidence type="ECO:0000313" key="8">
    <source>
        <dbReference type="Proteomes" id="UP000184386"/>
    </source>
</evidence>
<dbReference type="AlphaFoldDB" id="A0A1M6NUR5"/>
<dbReference type="InterPro" id="IPR050399">
    <property type="entry name" value="HPr"/>
</dbReference>
<protein>
    <recommendedName>
        <fullName evidence="3">Phosphocarrier protein HPr</fullName>
    </recommendedName>
</protein>
<dbReference type="GO" id="GO:0009401">
    <property type="term" value="P:phosphoenolpyruvate-dependent sugar phosphotransferase system"/>
    <property type="evidence" value="ECO:0007669"/>
    <property type="project" value="UniProtKB-KW"/>
</dbReference>
<dbReference type="PROSITE" id="PS51350">
    <property type="entry name" value="PTS_HPR_DOM"/>
    <property type="match status" value="1"/>
</dbReference>
<dbReference type="PANTHER" id="PTHR33705:SF2">
    <property type="entry name" value="PHOSPHOCARRIER PROTEIN NPR"/>
    <property type="match status" value="1"/>
</dbReference>
<comment type="subcellular location">
    <subcellularLocation>
        <location evidence="2">Cytoplasm</location>
    </subcellularLocation>
</comment>
<dbReference type="Gene3D" id="3.30.1340.10">
    <property type="entry name" value="HPr-like"/>
    <property type="match status" value="1"/>
</dbReference>
<keyword evidence="4" id="KW-0963">Cytoplasm</keyword>
<keyword evidence="5" id="KW-0598">Phosphotransferase system</keyword>
<dbReference type="PROSITE" id="PS00589">
    <property type="entry name" value="PTS_HPR_SER"/>
    <property type="match status" value="1"/>
</dbReference>
<organism evidence="7 8">
    <name type="scientific">Anaerocolumna jejuensis DSM 15929</name>
    <dbReference type="NCBI Taxonomy" id="1121322"/>
    <lineage>
        <taxon>Bacteria</taxon>
        <taxon>Bacillati</taxon>
        <taxon>Bacillota</taxon>
        <taxon>Clostridia</taxon>
        <taxon>Lachnospirales</taxon>
        <taxon>Lachnospiraceae</taxon>
        <taxon>Anaerocolumna</taxon>
    </lineage>
</organism>
<proteinExistence type="predicted"/>
<dbReference type="SUPFAM" id="SSF55594">
    <property type="entry name" value="HPr-like"/>
    <property type="match status" value="1"/>
</dbReference>
<evidence type="ECO:0000256" key="5">
    <source>
        <dbReference type="ARBA" id="ARBA00022683"/>
    </source>
</evidence>
<feature type="domain" description="HPr" evidence="6">
    <location>
        <begin position="1"/>
        <end position="90"/>
    </location>
</feature>
<dbReference type="GO" id="GO:0005737">
    <property type="term" value="C:cytoplasm"/>
    <property type="evidence" value="ECO:0007669"/>
    <property type="project" value="UniProtKB-SubCell"/>
</dbReference>
<dbReference type="InterPro" id="IPR035895">
    <property type="entry name" value="HPr-like_sf"/>
</dbReference>
<dbReference type="PRINTS" id="PR00107">
    <property type="entry name" value="PHOSPHOCPHPR"/>
</dbReference>
<sequence>MEKVTVTVTNPVGLHARPASLLTKLVKGFECDIDFYKNGNASEKHQPKSILSVMALGAVKGDELTFEAKGKDEKEAIKAIEEFVKSGCGE</sequence>
<evidence type="ECO:0000256" key="2">
    <source>
        <dbReference type="ARBA" id="ARBA00004496"/>
    </source>
</evidence>
<dbReference type="NCBIfam" id="TIGR01003">
    <property type="entry name" value="PTS_HPr_family"/>
    <property type="match status" value="1"/>
</dbReference>
<evidence type="ECO:0000256" key="4">
    <source>
        <dbReference type="ARBA" id="ARBA00022490"/>
    </source>
</evidence>
<dbReference type="CDD" id="cd00367">
    <property type="entry name" value="PTS-HPr_like"/>
    <property type="match status" value="1"/>
</dbReference>
<dbReference type="RefSeq" id="WP_073274323.1">
    <property type="nucleotide sequence ID" value="NZ_FRAC01000008.1"/>
</dbReference>
<dbReference type="InterPro" id="IPR002114">
    <property type="entry name" value="PTS_HPr_Ser_P_site"/>
</dbReference>
<dbReference type="InterPro" id="IPR000032">
    <property type="entry name" value="HPr-like"/>
</dbReference>
<reference evidence="7 8" key="1">
    <citation type="submission" date="2016-11" db="EMBL/GenBank/DDBJ databases">
        <authorList>
            <person name="Jaros S."/>
            <person name="Januszkiewicz K."/>
            <person name="Wedrychowicz H."/>
        </authorList>
    </citation>
    <scope>NUCLEOTIDE SEQUENCE [LARGE SCALE GENOMIC DNA]</scope>
    <source>
        <strain evidence="7 8">DSM 15929</strain>
    </source>
</reference>
<evidence type="ECO:0000313" key="7">
    <source>
        <dbReference type="EMBL" id="SHJ99344.1"/>
    </source>
</evidence>